<evidence type="ECO:0000313" key="9">
    <source>
        <dbReference type="Proteomes" id="UP001058974"/>
    </source>
</evidence>
<dbReference type="GO" id="GO:0045893">
    <property type="term" value="P:positive regulation of DNA-templated transcription"/>
    <property type="evidence" value="ECO:0007669"/>
    <property type="project" value="TreeGrafter"/>
</dbReference>
<organism evidence="8 9">
    <name type="scientific">Pisum sativum</name>
    <name type="common">Garden pea</name>
    <name type="synonym">Lathyrus oleraceus</name>
    <dbReference type="NCBI Taxonomy" id="3888"/>
    <lineage>
        <taxon>Eukaryota</taxon>
        <taxon>Viridiplantae</taxon>
        <taxon>Streptophyta</taxon>
        <taxon>Embryophyta</taxon>
        <taxon>Tracheophyta</taxon>
        <taxon>Spermatophyta</taxon>
        <taxon>Magnoliopsida</taxon>
        <taxon>eudicotyledons</taxon>
        <taxon>Gunneridae</taxon>
        <taxon>Pentapetalae</taxon>
        <taxon>rosids</taxon>
        <taxon>fabids</taxon>
        <taxon>Fabales</taxon>
        <taxon>Fabaceae</taxon>
        <taxon>Papilionoideae</taxon>
        <taxon>50 kb inversion clade</taxon>
        <taxon>NPAAA clade</taxon>
        <taxon>Hologalegina</taxon>
        <taxon>IRL clade</taxon>
        <taxon>Fabeae</taxon>
        <taxon>Lathyrus</taxon>
    </lineage>
</organism>
<dbReference type="EMBL" id="JAMSHJ010000003">
    <property type="protein sequence ID" value="KAI5424909.1"/>
    <property type="molecule type" value="Genomic_DNA"/>
</dbReference>
<dbReference type="SMART" id="SM00338">
    <property type="entry name" value="BRLZ"/>
    <property type="match status" value="1"/>
</dbReference>
<dbReference type="GO" id="GO:0005634">
    <property type="term" value="C:nucleus"/>
    <property type="evidence" value="ECO:0007669"/>
    <property type="project" value="UniProtKB-SubCell"/>
</dbReference>
<evidence type="ECO:0000256" key="3">
    <source>
        <dbReference type="ARBA" id="ARBA00023125"/>
    </source>
</evidence>
<dbReference type="Gramene" id="PSAT_LOCUS14265_t1">
    <property type="protein sequence ID" value="CAL5194523.1"/>
    <property type="gene ID" value="PSAT_LOCUS14265"/>
</dbReference>
<dbReference type="GO" id="GO:0046982">
    <property type="term" value="F:protein heterodimerization activity"/>
    <property type="evidence" value="ECO:0007669"/>
    <property type="project" value="UniProtKB-ARBA"/>
</dbReference>
<dbReference type="SUPFAM" id="SSF57959">
    <property type="entry name" value="Leucine zipper domain"/>
    <property type="match status" value="1"/>
</dbReference>
<evidence type="ECO:0000256" key="5">
    <source>
        <dbReference type="ARBA" id="ARBA00023242"/>
    </source>
</evidence>
<gene>
    <name evidence="8" type="ORF">KIW84_030910</name>
</gene>
<evidence type="ECO:0000256" key="1">
    <source>
        <dbReference type="ARBA" id="ARBA00004123"/>
    </source>
</evidence>
<evidence type="ECO:0000256" key="4">
    <source>
        <dbReference type="ARBA" id="ARBA00023163"/>
    </source>
</evidence>
<dbReference type="CDD" id="cd14702">
    <property type="entry name" value="bZIP_plant_GBF1"/>
    <property type="match status" value="1"/>
</dbReference>
<dbReference type="InterPro" id="IPR046347">
    <property type="entry name" value="bZIP_sf"/>
</dbReference>
<dbReference type="Gramene" id="Psat03G0091000-T1">
    <property type="protein sequence ID" value="KAI5424909.1"/>
    <property type="gene ID" value="KIW84_030910"/>
</dbReference>
<reference evidence="8 9" key="1">
    <citation type="journal article" date="2022" name="Nat. Genet.">
        <title>Improved pea reference genome and pan-genome highlight genomic features and evolutionary characteristics.</title>
        <authorList>
            <person name="Yang T."/>
            <person name="Liu R."/>
            <person name="Luo Y."/>
            <person name="Hu S."/>
            <person name="Wang D."/>
            <person name="Wang C."/>
            <person name="Pandey M.K."/>
            <person name="Ge S."/>
            <person name="Xu Q."/>
            <person name="Li N."/>
            <person name="Li G."/>
            <person name="Huang Y."/>
            <person name="Saxena R.K."/>
            <person name="Ji Y."/>
            <person name="Li M."/>
            <person name="Yan X."/>
            <person name="He Y."/>
            <person name="Liu Y."/>
            <person name="Wang X."/>
            <person name="Xiang C."/>
            <person name="Varshney R.K."/>
            <person name="Ding H."/>
            <person name="Gao S."/>
            <person name="Zong X."/>
        </authorList>
    </citation>
    <scope>NUCLEOTIDE SEQUENCE [LARGE SCALE GENOMIC DNA]</scope>
    <source>
        <strain evidence="8 9">cv. Zhongwan 6</strain>
    </source>
</reference>
<dbReference type="Gene3D" id="1.20.5.170">
    <property type="match status" value="1"/>
</dbReference>
<feature type="compositionally biased region" description="Basic and acidic residues" evidence="6">
    <location>
        <begin position="40"/>
        <end position="58"/>
    </location>
</feature>
<comment type="subcellular location">
    <subcellularLocation>
        <location evidence="1">Nucleus</location>
    </subcellularLocation>
</comment>
<keyword evidence="4" id="KW-0804">Transcription</keyword>
<dbReference type="Gramene" id="Psat0s2991g0040.1">
    <property type="protein sequence ID" value="Psat0s2991g0040.1.cds1"/>
    <property type="gene ID" value="Psat0s2991g0040"/>
</dbReference>
<evidence type="ECO:0000259" key="7">
    <source>
        <dbReference type="PROSITE" id="PS50217"/>
    </source>
</evidence>
<feature type="region of interest" description="Disordered" evidence="6">
    <location>
        <begin position="1"/>
        <end position="58"/>
    </location>
</feature>
<keyword evidence="9" id="KW-1185">Reference proteome</keyword>
<proteinExistence type="predicted"/>
<dbReference type="Proteomes" id="UP001058974">
    <property type="component" value="Chromosome 3"/>
</dbReference>
<accession>A0A9D4XRT3</accession>
<evidence type="ECO:0000256" key="2">
    <source>
        <dbReference type="ARBA" id="ARBA00023015"/>
    </source>
</evidence>
<evidence type="ECO:0000256" key="6">
    <source>
        <dbReference type="SAM" id="MobiDB-lite"/>
    </source>
</evidence>
<keyword evidence="3" id="KW-0238">DNA-binding</keyword>
<evidence type="ECO:0000313" key="8">
    <source>
        <dbReference type="EMBL" id="KAI5424909.1"/>
    </source>
</evidence>
<feature type="domain" description="BZIP" evidence="7">
    <location>
        <begin position="17"/>
        <end position="64"/>
    </location>
</feature>
<name>A0A9D4XRT3_PEA</name>
<dbReference type="GO" id="GO:0000976">
    <property type="term" value="F:transcription cis-regulatory region binding"/>
    <property type="evidence" value="ECO:0007669"/>
    <property type="project" value="TreeGrafter"/>
</dbReference>
<comment type="caution">
    <text evidence="8">The sequence shown here is derived from an EMBL/GenBank/DDBJ whole genome shotgun (WGS) entry which is preliminary data.</text>
</comment>
<dbReference type="InterPro" id="IPR004827">
    <property type="entry name" value="bZIP"/>
</dbReference>
<dbReference type="InterPro" id="IPR045314">
    <property type="entry name" value="bZIP_plant_GBF1"/>
</dbReference>
<sequence length="140" mass="15986">MASIHRAASSGSDGTIDERKRKRMISNRESARRSRMRKQKQLEDLNDEANRLQSENKKIAEDIKTKEEASIETEAANGVLRARTMELTERLRFLNSILEIAEEVSGLSVEIPEIPDPLLKPWQIPHPIQRIMASADVFLH</sequence>
<dbReference type="PROSITE" id="PS50217">
    <property type="entry name" value="BZIP"/>
    <property type="match status" value="1"/>
</dbReference>
<dbReference type="FunFam" id="1.20.5.170:FF:000020">
    <property type="entry name" value="BZIP transcription factor"/>
    <property type="match status" value="1"/>
</dbReference>
<dbReference type="PANTHER" id="PTHR45764">
    <property type="entry name" value="BZIP TRANSCRIPTION FACTOR 44"/>
    <property type="match status" value="1"/>
</dbReference>
<dbReference type="PROSITE" id="PS00036">
    <property type="entry name" value="BZIP_BASIC"/>
    <property type="match status" value="1"/>
</dbReference>
<keyword evidence="2" id="KW-0805">Transcription regulation</keyword>
<dbReference type="GO" id="GO:0003700">
    <property type="term" value="F:DNA-binding transcription factor activity"/>
    <property type="evidence" value="ECO:0007669"/>
    <property type="project" value="InterPro"/>
</dbReference>
<protein>
    <recommendedName>
        <fullName evidence="7">BZIP domain-containing protein</fullName>
    </recommendedName>
</protein>
<keyword evidence="5" id="KW-0539">Nucleus</keyword>
<dbReference type="Pfam" id="PF00170">
    <property type="entry name" value="bZIP_1"/>
    <property type="match status" value="1"/>
</dbReference>
<dbReference type="OrthoDB" id="551672at2759"/>
<dbReference type="PANTHER" id="PTHR45764:SF34">
    <property type="entry name" value="BZIP TRANSCRIPTION FACTOR 53"/>
    <property type="match status" value="1"/>
</dbReference>
<dbReference type="AlphaFoldDB" id="A0A9D4XRT3"/>